<evidence type="ECO:0000313" key="1">
    <source>
        <dbReference type="EMBL" id="RUM95521.1"/>
    </source>
</evidence>
<name>A0A432V039_9HYPH</name>
<dbReference type="EMBL" id="RKST01000038">
    <property type="protein sequence ID" value="RUM95521.1"/>
    <property type="molecule type" value="Genomic_DNA"/>
</dbReference>
<dbReference type="Pfam" id="PF11390">
    <property type="entry name" value="FdsD"/>
    <property type="match status" value="1"/>
</dbReference>
<keyword evidence="2" id="KW-1185">Reference proteome</keyword>
<dbReference type="AlphaFoldDB" id="A0A432V039"/>
<reference evidence="1 2" key="1">
    <citation type="submission" date="2018-11" db="EMBL/GenBank/DDBJ databases">
        <title>Pseudaminobacter arsenicus sp. nov., an arsenic-resistant bacterium isolated from arsenic-rich aquifers.</title>
        <authorList>
            <person name="Mu Y."/>
        </authorList>
    </citation>
    <scope>NUCLEOTIDE SEQUENCE [LARGE SCALE GENOMIC DNA]</scope>
    <source>
        <strain evidence="1 2">CB3</strain>
    </source>
</reference>
<gene>
    <name evidence="1" type="ORF">EET67_22730</name>
</gene>
<dbReference type="InterPro" id="IPR021074">
    <property type="entry name" value="Formate_DH_dsu"/>
</dbReference>
<organism evidence="1 2">
    <name type="scientific">Borborobacter arsenicus</name>
    <dbReference type="NCBI Taxonomy" id="1851146"/>
    <lineage>
        <taxon>Bacteria</taxon>
        <taxon>Pseudomonadati</taxon>
        <taxon>Pseudomonadota</taxon>
        <taxon>Alphaproteobacteria</taxon>
        <taxon>Hyphomicrobiales</taxon>
        <taxon>Phyllobacteriaceae</taxon>
        <taxon>Borborobacter</taxon>
    </lineage>
</organism>
<proteinExistence type="predicted"/>
<dbReference type="RefSeq" id="WP_128628620.1">
    <property type="nucleotide sequence ID" value="NZ_RKST01000038.1"/>
</dbReference>
<protein>
    <submittedName>
        <fullName evidence="1">Formate dehydrogenase</fullName>
    </submittedName>
</protein>
<comment type="caution">
    <text evidence="1">The sequence shown here is derived from an EMBL/GenBank/DDBJ whole genome shotgun (WGS) entry which is preliminary data.</text>
</comment>
<evidence type="ECO:0000313" key="2">
    <source>
        <dbReference type="Proteomes" id="UP000281647"/>
    </source>
</evidence>
<dbReference type="Proteomes" id="UP000281647">
    <property type="component" value="Unassembled WGS sequence"/>
</dbReference>
<sequence length="70" mass="7913">MSPDKLIYMANHISKFFATQSRTAAPQAVADHLTKFWEPRMREQICAHWKQGGDGLDPIAKEAVDILSSR</sequence>
<dbReference type="OrthoDB" id="7409377at2"/>
<accession>A0A432V039</accession>